<evidence type="ECO:0000256" key="2">
    <source>
        <dbReference type="SAM" id="MobiDB-lite"/>
    </source>
</evidence>
<accession>A0A077KV12</accession>
<proteinExistence type="predicted"/>
<evidence type="ECO:0000313" key="5">
    <source>
        <dbReference type="EMBL" id="BAP34748.1"/>
    </source>
</evidence>
<dbReference type="SUPFAM" id="SSF53756">
    <property type="entry name" value="UDP-Glycosyltransferase/glycogen phosphorylase"/>
    <property type="match status" value="1"/>
</dbReference>
<evidence type="ECO:0000256" key="1">
    <source>
        <dbReference type="ARBA" id="ARBA00022679"/>
    </source>
</evidence>
<keyword evidence="1 5" id="KW-0808">Transferase</keyword>
<feature type="region of interest" description="Disordered" evidence="2">
    <location>
        <begin position="289"/>
        <end position="309"/>
    </location>
</feature>
<protein>
    <submittedName>
        <fullName evidence="5">Glycosyltransferase</fullName>
    </submittedName>
</protein>
<sequence length="309" mass="31588">MRVLVTAATGPYLYHLAPLAWALRTAGHEVRAAVPAGVVEAARGSGLAAVEAGGEGEDIAGLVAAARSWPAELVVWDGHSVGGGIAARVAGAAHVRVLSAPHVAPGPEATRRLTDLAGAYGLAFTEDLVFGQATVDPLPPGVSGFRGSGHLPVRPVPYDGPAAVPAFLHKKARRPRVLVTGGEAEGVAVVLDAVAEIDAEIVVTVDSARLPAGTRVPRHVRLLEPMPAHVLLPFCSAVVHDGAPLTGAAAAVRGVPQLDLTDGAAGLAERVARLLDDPGVRDAAERLRDELAERPSPGGLVPELEGLVR</sequence>
<dbReference type="EMBL" id="AB767280">
    <property type="protein sequence ID" value="BAP34748.1"/>
    <property type="molecule type" value="Genomic_DNA"/>
</dbReference>
<dbReference type="InterPro" id="IPR048284">
    <property type="entry name" value="EryCIII-like_N"/>
</dbReference>
<dbReference type="Pfam" id="PF06722">
    <property type="entry name" value="EryCIII-like_C"/>
    <property type="match status" value="1"/>
</dbReference>
<organism evidence="5">
    <name type="scientific">Streptomyces sp. ML694-90F3</name>
    <dbReference type="NCBI Taxonomy" id="1265536"/>
    <lineage>
        <taxon>Bacteria</taxon>
        <taxon>Bacillati</taxon>
        <taxon>Actinomycetota</taxon>
        <taxon>Actinomycetes</taxon>
        <taxon>Kitasatosporales</taxon>
        <taxon>Streptomycetaceae</taxon>
        <taxon>Streptomyces</taxon>
    </lineage>
</organism>
<feature type="domain" description="Erythromycin biosynthesis protein CIII-like N-terminal" evidence="4">
    <location>
        <begin position="59"/>
        <end position="182"/>
    </location>
</feature>
<reference evidence="5" key="1">
    <citation type="journal article" date="2013" name="J. Antibiot.">
        <title>Identification of the incednine biosynthetic gene cluster: characterization of novel beta-glutamate-beta-decarboxylase IdnL3.</title>
        <authorList>
            <person name="Takaishi M."/>
            <person name="Kudo F."/>
            <person name="Eguchi T."/>
        </authorList>
    </citation>
    <scope>NUCLEOTIDE SEQUENCE</scope>
    <source>
        <strain evidence="5">ML694-90F3</strain>
    </source>
</reference>
<dbReference type="AlphaFoldDB" id="A0A077KV12"/>
<evidence type="ECO:0000259" key="4">
    <source>
        <dbReference type="Pfam" id="PF21036"/>
    </source>
</evidence>
<dbReference type="InterPro" id="IPR010610">
    <property type="entry name" value="EryCIII-like_C"/>
</dbReference>
<dbReference type="Pfam" id="PF21036">
    <property type="entry name" value="EryCIII-like_N"/>
    <property type="match status" value="1"/>
</dbReference>
<dbReference type="Gene3D" id="3.40.50.2000">
    <property type="entry name" value="Glycogen Phosphorylase B"/>
    <property type="match status" value="3"/>
</dbReference>
<gene>
    <name evidence="5" type="primary">idnS15</name>
</gene>
<dbReference type="GO" id="GO:0016757">
    <property type="term" value="F:glycosyltransferase activity"/>
    <property type="evidence" value="ECO:0007669"/>
    <property type="project" value="UniProtKB-ARBA"/>
</dbReference>
<evidence type="ECO:0000259" key="3">
    <source>
        <dbReference type="Pfam" id="PF06722"/>
    </source>
</evidence>
<feature type="domain" description="Erythromycin biosynthesis protein CIII-like C-terminal" evidence="3">
    <location>
        <begin position="189"/>
        <end position="264"/>
    </location>
</feature>
<name>A0A077KV12_9ACTN</name>